<evidence type="ECO:0000313" key="2">
    <source>
        <dbReference type="Proteomes" id="UP001066276"/>
    </source>
</evidence>
<keyword evidence="2" id="KW-1185">Reference proteome</keyword>
<dbReference type="AlphaFoldDB" id="A0AAV7UDA1"/>
<name>A0AAV7UDA1_PLEWA</name>
<evidence type="ECO:0000313" key="1">
    <source>
        <dbReference type="EMBL" id="KAJ1186925.1"/>
    </source>
</evidence>
<dbReference type="Proteomes" id="UP001066276">
    <property type="component" value="Chromosome 3_1"/>
</dbReference>
<proteinExistence type="predicted"/>
<gene>
    <name evidence="1" type="ORF">NDU88_003705</name>
</gene>
<protein>
    <submittedName>
        <fullName evidence="1">Uncharacterized protein</fullName>
    </submittedName>
</protein>
<organism evidence="1 2">
    <name type="scientific">Pleurodeles waltl</name>
    <name type="common">Iberian ribbed newt</name>
    <dbReference type="NCBI Taxonomy" id="8319"/>
    <lineage>
        <taxon>Eukaryota</taxon>
        <taxon>Metazoa</taxon>
        <taxon>Chordata</taxon>
        <taxon>Craniata</taxon>
        <taxon>Vertebrata</taxon>
        <taxon>Euteleostomi</taxon>
        <taxon>Amphibia</taxon>
        <taxon>Batrachia</taxon>
        <taxon>Caudata</taxon>
        <taxon>Salamandroidea</taxon>
        <taxon>Salamandridae</taxon>
        <taxon>Pleurodelinae</taxon>
        <taxon>Pleurodeles</taxon>
    </lineage>
</organism>
<dbReference type="EMBL" id="JANPWB010000005">
    <property type="protein sequence ID" value="KAJ1186925.1"/>
    <property type="molecule type" value="Genomic_DNA"/>
</dbReference>
<reference evidence="1" key="1">
    <citation type="journal article" date="2022" name="bioRxiv">
        <title>Sequencing and chromosome-scale assembly of the giantPleurodeles waltlgenome.</title>
        <authorList>
            <person name="Brown T."/>
            <person name="Elewa A."/>
            <person name="Iarovenko S."/>
            <person name="Subramanian E."/>
            <person name="Araus A.J."/>
            <person name="Petzold A."/>
            <person name="Susuki M."/>
            <person name="Suzuki K.-i.T."/>
            <person name="Hayashi T."/>
            <person name="Toyoda A."/>
            <person name="Oliveira C."/>
            <person name="Osipova E."/>
            <person name="Leigh N.D."/>
            <person name="Simon A."/>
            <person name="Yun M.H."/>
        </authorList>
    </citation>
    <scope>NUCLEOTIDE SEQUENCE</scope>
    <source>
        <strain evidence="1">20211129_DDA</strain>
        <tissue evidence="1">Liver</tissue>
    </source>
</reference>
<comment type="caution">
    <text evidence="1">The sequence shown here is derived from an EMBL/GenBank/DDBJ whole genome shotgun (WGS) entry which is preliminary data.</text>
</comment>
<sequence length="80" mass="8227">MSYQSPAGVHCPSLSFGVSLQSPAGSNTASCAQPLQPDVTGPGCRKAALSHGGDARQPQLRAGFISARGTAELHFPLCEF</sequence>
<accession>A0AAV7UDA1</accession>